<feature type="transmembrane region" description="Helical" evidence="7">
    <location>
        <begin position="21"/>
        <end position="41"/>
    </location>
</feature>
<evidence type="ECO:0000256" key="3">
    <source>
        <dbReference type="ARBA" id="ARBA00022692"/>
    </source>
</evidence>
<evidence type="ECO:0000256" key="5">
    <source>
        <dbReference type="ARBA" id="ARBA00023136"/>
    </source>
</evidence>
<dbReference type="AlphaFoldDB" id="A0AAD8HI73"/>
<reference evidence="8" key="2">
    <citation type="submission" date="2023-05" db="EMBL/GenBank/DDBJ databases">
        <authorList>
            <person name="Schelkunov M.I."/>
        </authorList>
    </citation>
    <scope>NUCLEOTIDE SEQUENCE</scope>
    <source>
        <strain evidence="8">Hsosn_3</strain>
        <tissue evidence="8">Leaf</tissue>
    </source>
</reference>
<feature type="transmembrane region" description="Helical" evidence="7">
    <location>
        <begin position="362"/>
        <end position="383"/>
    </location>
</feature>
<evidence type="ECO:0000256" key="7">
    <source>
        <dbReference type="SAM" id="Phobius"/>
    </source>
</evidence>
<dbReference type="GO" id="GO:0022857">
    <property type="term" value="F:transmembrane transporter activity"/>
    <property type="evidence" value="ECO:0007669"/>
    <property type="project" value="InterPro"/>
</dbReference>
<feature type="transmembrane region" description="Helical" evidence="7">
    <location>
        <begin position="61"/>
        <end position="80"/>
    </location>
</feature>
<feature type="transmembrane region" description="Helical" evidence="7">
    <location>
        <begin position="404"/>
        <end position="423"/>
    </location>
</feature>
<evidence type="ECO:0000256" key="6">
    <source>
        <dbReference type="ARBA" id="ARBA00044504"/>
    </source>
</evidence>
<feature type="transmembrane region" description="Helical" evidence="7">
    <location>
        <begin position="92"/>
        <end position="113"/>
    </location>
</feature>
<dbReference type="SUPFAM" id="SSF103473">
    <property type="entry name" value="MFS general substrate transporter"/>
    <property type="match status" value="2"/>
</dbReference>
<name>A0AAD8HI73_9APIA</name>
<comment type="similarity">
    <text evidence="6">Belongs to the major facilitator superfamily. Phosphate:H(+) symporter (TC 2.A.1.9) family.</text>
</comment>
<reference evidence="8" key="1">
    <citation type="submission" date="2023-02" db="EMBL/GenBank/DDBJ databases">
        <title>Genome of toxic invasive species Heracleum sosnowskyi carries increased number of genes despite the absence of recent whole-genome duplications.</title>
        <authorList>
            <person name="Schelkunov M."/>
            <person name="Shtratnikova V."/>
            <person name="Makarenko M."/>
            <person name="Klepikova A."/>
            <person name="Omelchenko D."/>
            <person name="Novikova G."/>
            <person name="Obukhova E."/>
            <person name="Bogdanov V."/>
            <person name="Penin A."/>
            <person name="Logacheva M."/>
        </authorList>
    </citation>
    <scope>NUCLEOTIDE SEQUENCE</scope>
    <source>
        <strain evidence="8">Hsosn_3</strain>
        <tissue evidence="8">Leaf</tissue>
    </source>
</reference>
<accession>A0AAD8HI73</accession>
<feature type="transmembrane region" description="Helical" evidence="7">
    <location>
        <begin position="133"/>
        <end position="159"/>
    </location>
</feature>
<evidence type="ECO:0000256" key="2">
    <source>
        <dbReference type="ARBA" id="ARBA00005982"/>
    </source>
</evidence>
<comment type="subcellular location">
    <subcellularLocation>
        <location evidence="1">Membrane</location>
        <topology evidence="1">Multi-pass membrane protein</topology>
    </subcellularLocation>
</comment>
<keyword evidence="5 7" id="KW-0472">Membrane</keyword>
<feature type="transmembrane region" description="Helical" evidence="7">
    <location>
        <begin position="180"/>
        <end position="200"/>
    </location>
</feature>
<comment type="similarity">
    <text evidence="2">Belongs to the major facilitator superfamily. Proton-dependent oligopeptide transporter (POT/PTR) (TC 2.A.17) family.</text>
</comment>
<feature type="transmembrane region" description="Helical" evidence="7">
    <location>
        <begin position="629"/>
        <end position="649"/>
    </location>
</feature>
<dbReference type="PANTHER" id="PTHR11654">
    <property type="entry name" value="OLIGOPEPTIDE TRANSPORTER-RELATED"/>
    <property type="match status" value="1"/>
</dbReference>
<proteinExistence type="inferred from homology"/>
<dbReference type="InterPro" id="IPR000109">
    <property type="entry name" value="POT_fam"/>
</dbReference>
<evidence type="ECO:0000313" key="8">
    <source>
        <dbReference type="EMBL" id="KAK1367775.1"/>
    </source>
</evidence>
<keyword evidence="4 7" id="KW-1133">Transmembrane helix</keyword>
<comment type="caution">
    <text evidence="8">The sequence shown here is derived from an EMBL/GenBank/DDBJ whole genome shotgun (WGS) entry which is preliminary data.</text>
</comment>
<gene>
    <name evidence="8" type="ORF">POM88_033867</name>
</gene>
<feature type="transmembrane region" description="Helical" evidence="7">
    <location>
        <begin position="443"/>
        <end position="467"/>
    </location>
</feature>
<protein>
    <submittedName>
        <fullName evidence="8">Peptide transporter</fullName>
    </submittedName>
</protein>
<feature type="transmembrane region" description="Helical" evidence="7">
    <location>
        <begin position="328"/>
        <end position="350"/>
    </location>
</feature>
<dbReference type="Pfam" id="PF00854">
    <property type="entry name" value="PTR2"/>
    <property type="match status" value="2"/>
</dbReference>
<dbReference type="Gene3D" id="1.20.1250.20">
    <property type="entry name" value="MFS general substrate transporter like domains"/>
    <property type="match status" value="2"/>
</dbReference>
<dbReference type="GO" id="GO:0016020">
    <property type="term" value="C:membrane"/>
    <property type="evidence" value="ECO:0007669"/>
    <property type="project" value="UniProtKB-SubCell"/>
</dbReference>
<keyword evidence="9" id="KW-1185">Reference proteome</keyword>
<sequence>MEEEKTLLERKKQRKNGGFKTMSFIIANASLEKAALYGLSANMILYLENEYHIDLVTGTNIINLWGASSSFLPVLGAFLADSTVGRYPMIAFGSIFGVLGTFLLWLTTMIPQARPPLCSDSTTECSSSTTLQLFFLCFALGLTSLGAGGIRSASMAFGADQFVKRYNKEESLAALDSYFGWYYAATYLAVLISLTLVPYIQEHLGWAVGFGLAVMFMLLGALSFFSASSLYVRESDKSNMITGFFQVIVASYRNRHFSSALHTNNVYHHKKESALVVPSEKLRFLNKACIVVDPEIFLTANGDILDSWSLCTVDQVEELKALLKVIPLWSTGVLLSIIVSQGSIYVVQAMAMDRHITSSFEIPAASLTVFIFISAILSVVLYDRIIVPLVSRIMRKPFHLTSKLKMGIGILFSILNMAVAAFIEYVRRGKAIKQRFTDSPEAVVNMSALWLILPFCLGGFADVINAVGQSEFYYSEFPKSMSSIASTLRELSLSVGGLVATSVLNIIDRVTKQKGKPSWISSNINQGHYDYYYLAIACICAGNMLYYLLCSWAYGPCELVAVKASPEEDEIVTSHCNSSTTFQVNILCLSFGLTSIGVGGIRSASTAFGADQFIKRYNKQTSLATLESYFGWYYAASVLAVIVYFSFVAYIQEHFGWQTGFGVPSVFMLLGADI</sequence>
<feature type="transmembrane region" description="Helical" evidence="7">
    <location>
        <begin position="206"/>
        <end position="232"/>
    </location>
</feature>
<organism evidence="8 9">
    <name type="scientific">Heracleum sosnowskyi</name>
    <dbReference type="NCBI Taxonomy" id="360622"/>
    <lineage>
        <taxon>Eukaryota</taxon>
        <taxon>Viridiplantae</taxon>
        <taxon>Streptophyta</taxon>
        <taxon>Embryophyta</taxon>
        <taxon>Tracheophyta</taxon>
        <taxon>Spermatophyta</taxon>
        <taxon>Magnoliopsida</taxon>
        <taxon>eudicotyledons</taxon>
        <taxon>Gunneridae</taxon>
        <taxon>Pentapetalae</taxon>
        <taxon>asterids</taxon>
        <taxon>campanulids</taxon>
        <taxon>Apiales</taxon>
        <taxon>Apiaceae</taxon>
        <taxon>Apioideae</taxon>
        <taxon>apioid superclade</taxon>
        <taxon>Tordylieae</taxon>
        <taxon>Tordyliinae</taxon>
        <taxon>Heracleum</taxon>
    </lineage>
</organism>
<dbReference type="Proteomes" id="UP001237642">
    <property type="component" value="Unassembled WGS sequence"/>
</dbReference>
<keyword evidence="3 7" id="KW-0812">Transmembrane</keyword>
<evidence type="ECO:0000256" key="1">
    <source>
        <dbReference type="ARBA" id="ARBA00004141"/>
    </source>
</evidence>
<feature type="transmembrane region" description="Helical" evidence="7">
    <location>
        <begin position="531"/>
        <end position="549"/>
    </location>
</feature>
<dbReference type="EMBL" id="JAUIZM010000008">
    <property type="protein sequence ID" value="KAK1367775.1"/>
    <property type="molecule type" value="Genomic_DNA"/>
</dbReference>
<evidence type="ECO:0000313" key="9">
    <source>
        <dbReference type="Proteomes" id="UP001237642"/>
    </source>
</evidence>
<dbReference type="InterPro" id="IPR036259">
    <property type="entry name" value="MFS_trans_sf"/>
</dbReference>
<evidence type="ECO:0000256" key="4">
    <source>
        <dbReference type="ARBA" id="ARBA00022989"/>
    </source>
</evidence>